<dbReference type="InterPro" id="IPR036390">
    <property type="entry name" value="WH_DNA-bd_sf"/>
</dbReference>
<dbReference type="InterPro" id="IPR011711">
    <property type="entry name" value="GntR_C"/>
</dbReference>
<evidence type="ECO:0000256" key="1">
    <source>
        <dbReference type="ARBA" id="ARBA00023015"/>
    </source>
</evidence>
<dbReference type="InterPro" id="IPR000524">
    <property type="entry name" value="Tscrpt_reg_HTH_GntR"/>
</dbReference>
<dbReference type="InterPro" id="IPR008920">
    <property type="entry name" value="TF_FadR/GntR_C"/>
</dbReference>
<dbReference type="Pfam" id="PF00392">
    <property type="entry name" value="GntR"/>
    <property type="match status" value="1"/>
</dbReference>
<dbReference type="GO" id="GO:0003677">
    <property type="term" value="F:DNA binding"/>
    <property type="evidence" value="ECO:0007669"/>
    <property type="project" value="UniProtKB-KW"/>
</dbReference>
<keyword evidence="2" id="KW-0238">DNA-binding</keyword>
<dbReference type="PANTHER" id="PTHR43537">
    <property type="entry name" value="TRANSCRIPTIONAL REGULATOR, GNTR FAMILY"/>
    <property type="match status" value="1"/>
</dbReference>
<protein>
    <submittedName>
        <fullName evidence="5">GntR family transcriptional regulator</fullName>
    </submittedName>
</protein>
<dbReference type="Proteomes" id="UP000281128">
    <property type="component" value="Unassembled WGS sequence"/>
</dbReference>
<dbReference type="Pfam" id="PF07729">
    <property type="entry name" value="FCD"/>
    <property type="match status" value="1"/>
</dbReference>
<dbReference type="SMART" id="SM00345">
    <property type="entry name" value="HTH_GNTR"/>
    <property type="match status" value="1"/>
</dbReference>
<dbReference type="GO" id="GO:0003700">
    <property type="term" value="F:DNA-binding transcription factor activity"/>
    <property type="evidence" value="ECO:0007669"/>
    <property type="project" value="InterPro"/>
</dbReference>
<evidence type="ECO:0000313" key="6">
    <source>
        <dbReference type="Proteomes" id="UP000281128"/>
    </source>
</evidence>
<sequence length="231" mass="25250">MQHPTGQMTPTPMAQSRLPAHELIYRRLRDMVLYGDLAPGQAVTIQGLTSQLGAGMTPVREAIRRLISRGALETRGNRRVSVPRLKIEHIEEIIQARKWFEPHLTRRATVRATAADITALTGIDSALDDAILAGDLRGYLELNHRFHRRIYDMADSAILSEMADGLWLRFGPAMRVVCGRVGTQNLPDMHKAAVDAIGRGDADAAAAAISGDVLQGMQQLRASLADAGEVE</sequence>
<evidence type="ECO:0000256" key="2">
    <source>
        <dbReference type="ARBA" id="ARBA00023125"/>
    </source>
</evidence>
<evidence type="ECO:0000259" key="4">
    <source>
        <dbReference type="PROSITE" id="PS50949"/>
    </source>
</evidence>
<accession>A0A3A8AS82</accession>
<proteinExistence type="predicted"/>
<dbReference type="Gene3D" id="1.10.10.10">
    <property type="entry name" value="Winged helix-like DNA-binding domain superfamily/Winged helix DNA-binding domain"/>
    <property type="match status" value="1"/>
</dbReference>
<dbReference type="Gene3D" id="1.20.120.530">
    <property type="entry name" value="GntR ligand-binding domain-like"/>
    <property type="match status" value="1"/>
</dbReference>
<evidence type="ECO:0000313" key="5">
    <source>
        <dbReference type="EMBL" id="RKF12941.1"/>
    </source>
</evidence>
<keyword evidence="6" id="KW-1185">Reference proteome</keyword>
<evidence type="ECO:0000256" key="3">
    <source>
        <dbReference type="ARBA" id="ARBA00023163"/>
    </source>
</evidence>
<comment type="caution">
    <text evidence="5">The sequence shown here is derived from an EMBL/GenBank/DDBJ whole genome shotgun (WGS) entry which is preliminary data.</text>
</comment>
<dbReference type="SMART" id="SM00895">
    <property type="entry name" value="FCD"/>
    <property type="match status" value="1"/>
</dbReference>
<dbReference type="InterPro" id="IPR036388">
    <property type="entry name" value="WH-like_DNA-bd_sf"/>
</dbReference>
<dbReference type="PANTHER" id="PTHR43537:SF39">
    <property type="entry name" value="HTH-TYPE TRANSCRIPTIONAL REGULATOR MCBR"/>
    <property type="match status" value="1"/>
</dbReference>
<dbReference type="EMBL" id="RAPE01000005">
    <property type="protein sequence ID" value="RKF12941.1"/>
    <property type="molecule type" value="Genomic_DNA"/>
</dbReference>
<organism evidence="5 6">
    <name type="scientific">Roseovarius spongiae</name>
    <dbReference type="NCBI Taxonomy" id="2320272"/>
    <lineage>
        <taxon>Bacteria</taxon>
        <taxon>Pseudomonadati</taxon>
        <taxon>Pseudomonadota</taxon>
        <taxon>Alphaproteobacteria</taxon>
        <taxon>Rhodobacterales</taxon>
        <taxon>Roseobacteraceae</taxon>
        <taxon>Roseovarius</taxon>
    </lineage>
</organism>
<name>A0A3A8AS82_9RHOB</name>
<feature type="domain" description="HTH gntR-type" evidence="4">
    <location>
        <begin position="18"/>
        <end position="85"/>
    </location>
</feature>
<dbReference type="OrthoDB" id="9815654at2"/>
<gene>
    <name evidence="5" type="ORF">D6850_15675</name>
</gene>
<dbReference type="AlphaFoldDB" id="A0A3A8AS82"/>
<dbReference type="PROSITE" id="PS50949">
    <property type="entry name" value="HTH_GNTR"/>
    <property type="match status" value="1"/>
</dbReference>
<dbReference type="SUPFAM" id="SSF46785">
    <property type="entry name" value="Winged helix' DNA-binding domain"/>
    <property type="match status" value="1"/>
</dbReference>
<keyword evidence="3" id="KW-0804">Transcription</keyword>
<reference evidence="5 6" key="1">
    <citation type="submission" date="2018-09" db="EMBL/GenBank/DDBJ databases">
        <title>Roseovarius spongiae sp. nov., isolated from a marine sponge.</title>
        <authorList>
            <person name="Zhuang L."/>
            <person name="Luo L."/>
        </authorList>
    </citation>
    <scope>NUCLEOTIDE SEQUENCE [LARGE SCALE GENOMIC DNA]</scope>
    <source>
        <strain evidence="5 6">HN-E21</strain>
    </source>
</reference>
<dbReference type="SUPFAM" id="SSF48008">
    <property type="entry name" value="GntR ligand-binding domain-like"/>
    <property type="match status" value="1"/>
</dbReference>
<keyword evidence="1" id="KW-0805">Transcription regulation</keyword>